<feature type="signal peptide" evidence="1">
    <location>
        <begin position="1"/>
        <end position="19"/>
    </location>
</feature>
<name>A0ABN9M809_9NEOB</name>
<protein>
    <recommendedName>
        <fullName evidence="4">Vitelline membrane outer layer protein 1 homolog</fullName>
    </recommendedName>
</protein>
<dbReference type="PANTHER" id="PTHR18841">
    <property type="entry name" value="VITELLINE MEMBRANE OUTER LAYER PROTEIN I-RELATED"/>
    <property type="match status" value="1"/>
</dbReference>
<dbReference type="Proteomes" id="UP001176940">
    <property type="component" value="Unassembled WGS sequence"/>
</dbReference>
<dbReference type="InterPro" id="IPR036706">
    <property type="entry name" value="VOMI_sf"/>
</dbReference>
<evidence type="ECO:0000256" key="1">
    <source>
        <dbReference type="SAM" id="SignalP"/>
    </source>
</evidence>
<evidence type="ECO:0000313" key="2">
    <source>
        <dbReference type="EMBL" id="CAJ0961369.1"/>
    </source>
</evidence>
<dbReference type="Gene3D" id="2.100.10.20">
    <property type="entry name" value="Vitelline membrane outer layer protein I (VOMI)"/>
    <property type="match status" value="1"/>
</dbReference>
<dbReference type="SUPFAM" id="SSF51092">
    <property type="entry name" value="Vitelline membrane outer protein-I (VMO-I)"/>
    <property type="match status" value="1"/>
</dbReference>
<organism evidence="2 3">
    <name type="scientific">Ranitomeya imitator</name>
    <name type="common">mimic poison frog</name>
    <dbReference type="NCBI Taxonomy" id="111125"/>
    <lineage>
        <taxon>Eukaryota</taxon>
        <taxon>Metazoa</taxon>
        <taxon>Chordata</taxon>
        <taxon>Craniata</taxon>
        <taxon>Vertebrata</taxon>
        <taxon>Euteleostomi</taxon>
        <taxon>Amphibia</taxon>
        <taxon>Batrachia</taxon>
        <taxon>Anura</taxon>
        <taxon>Neobatrachia</taxon>
        <taxon>Hyloidea</taxon>
        <taxon>Dendrobatidae</taxon>
        <taxon>Dendrobatinae</taxon>
        <taxon>Ranitomeya</taxon>
    </lineage>
</organism>
<gene>
    <name evidence="2" type="ORF">RIMI_LOCUS17721277</name>
</gene>
<dbReference type="EMBL" id="CAUEEQ010052376">
    <property type="protein sequence ID" value="CAJ0961369.1"/>
    <property type="molecule type" value="Genomic_DNA"/>
</dbReference>
<keyword evidence="1" id="KW-0732">Signal</keyword>
<dbReference type="InterPro" id="IPR005515">
    <property type="entry name" value="VOMI"/>
</dbReference>
<sequence>MSSILCSFLLLSVISGAFGERDYVVIGIPNGGSWGEWGPAEWCPCGFYAKGFSLKVEIKQKADDDTGLNGIRLHCLNKTDIHPNVKDEYIIKSAEGPWGEWSPTLWCPVGHLISFSMQVEPPRRGVDDTAANNVMFQCTDYEIMLGAGHSWGDYGRWSGKCMDGICGMKAKVERPQGSGDDTALNDVQFICCKK</sequence>
<dbReference type="CDD" id="cd00220">
    <property type="entry name" value="VMO-I"/>
    <property type="match status" value="1"/>
</dbReference>
<comment type="caution">
    <text evidence="2">The sequence shown here is derived from an EMBL/GenBank/DDBJ whole genome shotgun (WGS) entry which is preliminary data.</text>
</comment>
<dbReference type="PANTHER" id="PTHR18841:SF2">
    <property type="entry name" value="VITELLINE MEMBRANE OUTER LAYER PROTEIN 1 HOMOLOG"/>
    <property type="match status" value="1"/>
</dbReference>
<accession>A0ABN9M809</accession>
<feature type="chain" id="PRO_5045673124" description="Vitelline membrane outer layer protein 1 homolog" evidence="1">
    <location>
        <begin position="20"/>
        <end position="194"/>
    </location>
</feature>
<proteinExistence type="predicted"/>
<keyword evidence="3" id="KW-1185">Reference proteome</keyword>
<evidence type="ECO:0000313" key="3">
    <source>
        <dbReference type="Proteomes" id="UP001176940"/>
    </source>
</evidence>
<evidence type="ECO:0008006" key="4">
    <source>
        <dbReference type="Google" id="ProtNLM"/>
    </source>
</evidence>
<dbReference type="Pfam" id="PF03762">
    <property type="entry name" value="VOMI"/>
    <property type="match status" value="1"/>
</dbReference>
<reference evidence="2" key="1">
    <citation type="submission" date="2023-07" db="EMBL/GenBank/DDBJ databases">
        <authorList>
            <person name="Stuckert A."/>
        </authorList>
    </citation>
    <scope>NUCLEOTIDE SEQUENCE</scope>
</reference>